<dbReference type="RefSeq" id="WP_191111378.1">
    <property type="nucleotide sequence ID" value="NZ_CP061738.1"/>
</dbReference>
<evidence type="ECO:0000313" key="2">
    <source>
        <dbReference type="Proteomes" id="UP000516514"/>
    </source>
</evidence>
<gene>
    <name evidence="1" type="ORF">ID128_01915</name>
</gene>
<name>A0A7M3U2H9_9RICK</name>
<protein>
    <submittedName>
        <fullName evidence="1">Uncharacterized protein</fullName>
    </submittedName>
</protein>
<dbReference type="Proteomes" id="UP000516514">
    <property type="component" value="Chromosome"/>
</dbReference>
<accession>A0A7M3U2H9</accession>
<dbReference type="AlphaFoldDB" id="A0A7M3U2H9"/>
<organism evidence="1 2">
    <name type="scientific">Candidatus Wolbachia massiliensis</name>
    <dbReference type="NCBI Taxonomy" id="1845000"/>
    <lineage>
        <taxon>Bacteria</taxon>
        <taxon>Pseudomonadati</taxon>
        <taxon>Pseudomonadota</taxon>
        <taxon>Alphaproteobacteria</taxon>
        <taxon>Rickettsiales</taxon>
        <taxon>Anaplasmataceae</taxon>
        <taxon>Wolbachieae</taxon>
        <taxon>Wolbachia</taxon>
    </lineage>
</organism>
<dbReference type="KEGG" id="wms:ID128_01915"/>
<dbReference type="EMBL" id="CP061738">
    <property type="protein sequence ID" value="QOD38614.1"/>
    <property type="molecule type" value="Genomic_DNA"/>
</dbReference>
<evidence type="ECO:0000313" key="1">
    <source>
        <dbReference type="EMBL" id="QOD38614.1"/>
    </source>
</evidence>
<reference evidence="1 2" key="1">
    <citation type="submission" date="2020-09" db="EMBL/GenBank/DDBJ databases">
        <title>An Earliest Endosymbiont, Wolbachia massiliensis sp. nov., Strain PL13 From the Bed Bug (Cimex hemipterius), Type strain of a New supergroup T.</title>
        <authorList>
            <person name="Laidoudi Y."/>
            <person name="Levasseur A."/>
            <person name="Medkour H."/>
            <person name="Maaloum M."/>
            <person name="BenKhedher M."/>
            <person name="Sambou M."/>
            <person name="Bassene H."/>
            <person name="Davoust B."/>
            <person name="Fenollar F."/>
            <person name="Raoult D."/>
            <person name="Mediannikov O."/>
        </authorList>
    </citation>
    <scope>NUCLEOTIDE SEQUENCE [LARGE SCALE GENOMIC DNA]</scope>
    <source>
        <strain evidence="1 2">PL13</strain>
    </source>
</reference>
<keyword evidence="2" id="KW-1185">Reference proteome</keyword>
<sequence>MLGKIKNLRNILMPYRVKEYIKEHTNSIAESNILRIWTFKNESQIQVFFKIENGEIYRFFSGHEIARFLNYTTEQNLNLKQNIIDRENNFTISNNIKKGIVKDIKGI</sequence>
<proteinExistence type="predicted"/>